<name>A0ABV2B262_9GAMM</name>
<organism evidence="3 4">
    <name type="scientific">Salinisphaera dokdonensis CL-ES53</name>
    <dbReference type="NCBI Taxonomy" id="1304272"/>
    <lineage>
        <taxon>Bacteria</taxon>
        <taxon>Pseudomonadati</taxon>
        <taxon>Pseudomonadota</taxon>
        <taxon>Gammaproteobacteria</taxon>
        <taxon>Salinisphaerales</taxon>
        <taxon>Salinisphaeraceae</taxon>
        <taxon>Salinisphaera</taxon>
    </lineage>
</organism>
<dbReference type="Pfam" id="PF04966">
    <property type="entry name" value="OprB"/>
    <property type="match status" value="1"/>
</dbReference>
<dbReference type="InterPro" id="IPR007049">
    <property type="entry name" value="Carb-sel_porin_OprB"/>
</dbReference>
<gene>
    <name evidence="3" type="ORF">SADO_09514</name>
</gene>
<evidence type="ECO:0000313" key="3">
    <source>
        <dbReference type="EMBL" id="MES1929483.1"/>
    </source>
</evidence>
<dbReference type="PANTHER" id="PTHR37944:SF1">
    <property type="entry name" value="PORIN B"/>
    <property type="match status" value="1"/>
</dbReference>
<evidence type="ECO:0000313" key="4">
    <source>
        <dbReference type="Proteomes" id="UP001460888"/>
    </source>
</evidence>
<dbReference type="PANTHER" id="PTHR37944">
    <property type="entry name" value="PORIN B"/>
    <property type="match status" value="1"/>
</dbReference>
<accession>A0ABV2B262</accession>
<feature type="signal peptide" evidence="2">
    <location>
        <begin position="1"/>
        <end position="30"/>
    </location>
</feature>
<protein>
    <recommendedName>
        <fullName evidence="5">Porin</fullName>
    </recommendedName>
</protein>
<dbReference type="InterPro" id="IPR052932">
    <property type="entry name" value="OprB_Porin"/>
</dbReference>
<comment type="caution">
    <text evidence="3">The sequence shown here is derived from an EMBL/GenBank/DDBJ whole genome shotgun (WGS) entry which is preliminary data.</text>
</comment>
<evidence type="ECO:0000256" key="2">
    <source>
        <dbReference type="RuleBase" id="RU363072"/>
    </source>
</evidence>
<keyword evidence="2" id="KW-0732">Signal</keyword>
<dbReference type="InterPro" id="IPR038673">
    <property type="entry name" value="OprB_sf"/>
</dbReference>
<comment type="similarity">
    <text evidence="1 2">Belongs to the OprB family.</text>
</comment>
<dbReference type="RefSeq" id="WP_353110994.1">
    <property type="nucleotide sequence ID" value="NZ_APND01000003.1"/>
</dbReference>
<dbReference type="Gene3D" id="2.40.160.180">
    <property type="entry name" value="Carbohydrate-selective porin OprB"/>
    <property type="match status" value="1"/>
</dbReference>
<sequence>MTRPRRFTAFGALPLSALCLGLALAGASQAQTADEFDTGHNLLGDPAGLRSSATARGFVLDASLTGDYSMVLDGGEAKRATAARYLVEAGMTIDTAFGLPGGTFYIGYVGFHGNDGSVDVGDFQGTSNIDAEPFDALYSLWYRQSLFDDRLSIKIGKEDANTDFAYVDNGGEFIHSSPGFSPTIQAFPSYPDPATSVSAFLRPGGGLYIGAGVYDGATQPGIRTGTRGPSTFYGAPSDLFWISETGIEYGGVHNGRVGVGYWQHSGEFERFDTGTEDHADGAYLVWDQTIYADSASAREVGLFAQYGWADKEISEVEHHASTGVQVQALLADRPDDVSGLMTSYVAFSDAPGAGFSDDYELAIEAFHAIRAAEWLTIKPDLQYIVNPGGMGLDDATVVTLRAQISL</sequence>
<evidence type="ECO:0000256" key="1">
    <source>
        <dbReference type="ARBA" id="ARBA00008769"/>
    </source>
</evidence>
<feature type="chain" id="PRO_5045013976" description="Porin" evidence="2">
    <location>
        <begin position="31"/>
        <end position="406"/>
    </location>
</feature>
<evidence type="ECO:0008006" key="5">
    <source>
        <dbReference type="Google" id="ProtNLM"/>
    </source>
</evidence>
<dbReference type="Proteomes" id="UP001460888">
    <property type="component" value="Unassembled WGS sequence"/>
</dbReference>
<keyword evidence="4" id="KW-1185">Reference proteome</keyword>
<proteinExistence type="inferred from homology"/>
<dbReference type="EMBL" id="APND01000003">
    <property type="protein sequence ID" value="MES1929483.1"/>
    <property type="molecule type" value="Genomic_DNA"/>
</dbReference>
<reference evidence="3 4" key="1">
    <citation type="submission" date="2013-03" db="EMBL/GenBank/DDBJ databases">
        <title>Salinisphaera dokdonensis CL-ES53 Genome Sequencing.</title>
        <authorList>
            <person name="Li C."/>
            <person name="Lai Q."/>
            <person name="Shao Z."/>
        </authorList>
    </citation>
    <scope>NUCLEOTIDE SEQUENCE [LARGE SCALE GENOMIC DNA]</scope>
    <source>
        <strain evidence="3 4">CL-ES53</strain>
    </source>
</reference>